<sequence length="52" mass="5787">IMVIFLQELRLKRVKNDMIRKCFLMNVSVGVNLTKGLHGDDIGETIGGGSLR</sequence>
<evidence type="ECO:0000313" key="1">
    <source>
        <dbReference type="EMBL" id="KAG0450144.1"/>
    </source>
</evidence>
<evidence type="ECO:0000313" key="2">
    <source>
        <dbReference type="Proteomes" id="UP000639772"/>
    </source>
</evidence>
<reference evidence="1 2" key="1">
    <citation type="journal article" date="2020" name="Nat. Food">
        <title>A phased Vanilla planifolia genome enables genetic improvement of flavour and production.</title>
        <authorList>
            <person name="Hasing T."/>
            <person name="Tang H."/>
            <person name="Brym M."/>
            <person name="Khazi F."/>
            <person name="Huang T."/>
            <person name="Chambers A.H."/>
        </authorList>
    </citation>
    <scope>NUCLEOTIDE SEQUENCE [LARGE SCALE GENOMIC DNA]</scope>
    <source>
        <tissue evidence="1">Leaf</tissue>
    </source>
</reference>
<feature type="non-terminal residue" evidence="1">
    <location>
        <position position="52"/>
    </location>
</feature>
<gene>
    <name evidence="1" type="ORF">HPP92_026923</name>
</gene>
<comment type="caution">
    <text evidence="1">The sequence shown here is derived from an EMBL/GenBank/DDBJ whole genome shotgun (WGS) entry which is preliminary data.</text>
</comment>
<accession>A0A835U5B0</accession>
<proteinExistence type="predicted"/>
<dbReference type="EMBL" id="JADCNM010000137">
    <property type="protein sequence ID" value="KAG0450144.1"/>
    <property type="molecule type" value="Genomic_DNA"/>
</dbReference>
<dbReference type="Proteomes" id="UP000639772">
    <property type="component" value="Unassembled WGS sequence"/>
</dbReference>
<protein>
    <submittedName>
        <fullName evidence="1">Uncharacterized protein</fullName>
    </submittedName>
</protein>
<name>A0A835U5B0_VANPL</name>
<organism evidence="1 2">
    <name type="scientific">Vanilla planifolia</name>
    <name type="common">Vanilla</name>
    <dbReference type="NCBI Taxonomy" id="51239"/>
    <lineage>
        <taxon>Eukaryota</taxon>
        <taxon>Viridiplantae</taxon>
        <taxon>Streptophyta</taxon>
        <taxon>Embryophyta</taxon>
        <taxon>Tracheophyta</taxon>
        <taxon>Spermatophyta</taxon>
        <taxon>Magnoliopsida</taxon>
        <taxon>Liliopsida</taxon>
        <taxon>Asparagales</taxon>
        <taxon>Orchidaceae</taxon>
        <taxon>Vanilloideae</taxon>
        <taxon>Vanilleae</taxon>
        <taxon>Vanilla</taxon>
    </lineage>
</organism>
<dbReference type="AlphaFoldDB" id="A0A835U5B0"/>